<dbReference type="EMBL" id="CP020335">
    <property type="protein sequence ID" value="QXF35215.1"/>
    <property type="molecule type" value="Genomic_DNA"/>
</dbReference>
<reference evidence="1 2" key="1">
    <citation type="submission" date="2017-03" db="EMBL/GenBank/DDBJ databases">
        <title>Genome comparison of Photorhabdus luminescens strain 0813-124 phase variants.</title>
        <authorList>
            <person name="Chien C.-C."/>
            <person name="Chen W.-J."/>
            <person name="Shih M.-C."/>
            <person name="Hsieh F.-C."/>
        </authorList>
    </citation>
    <scope>NUCLEOTIDE SEQUENCE [LARGE SCALE GENOMIC DNA]</scope>
    <source>
        <strain evidence="1 2">0813-124 phase II</strain>
    </source>
</reference>
<dbReference type="Proteomes" id="UP000693715">
    <property type="component" value="Chromosome"/>
</dbReference>
<dbReference type="RefSeq" id="WP_217470202.1">
    <property type="nucleotide sequence ID" value="NZ_CP020335.1"/>
</dbReference>
<evidence type="ECO:0000313" key="2">
    <source>
        <dbReference type="Proteomes" id="UP000693715"/>
    </source>
</evidence>
<sequence length="72" mass="8440">MTEITKQEKLDSDARRLIEQSNYVLLRIISRICNIETENLSYKHNLTESVKLAQRQITLIENFLLDVDVGDF</sequence>
<keyword evidence="2" id="KW-1185">Reference proteome</keyword>
<proteinExistence type="predicted"/>
<evidence type="ECO:0000313" key="1">
    <source>
        <dbReference type="EMBL" id="QXF35215.1"/>
    </source>
</evidence>
<gene>
    <name evidence="1" type="ORF">B0X70_20060</name>
</gene>
<accession>A0ABX8LZC1</accession>
<name>A0ABX8LZC1_9GAMM</name>
<organism evidence="1 2">
    <name type="scientific">Photorhabdus akhurstii</name>
    <dbReference type="NCBI Taxonomy" id="171438"/>
    <lineage>
        <taxon>Bacteria</taxon>
        <taxon>Pseudomonadati</taxon>
        <taxon>Pseudomonadota</taxon>
        <taxon>Gammaproteobacteria</taxon>
        <taxon>Enterobacterales</taxon>
        <taxon>Morganellaceae</taxon>
        <taxon>Photorhabdus</taxon>
    </lineage>
</organism>
<protein>
    <submittedName>
        <fullName evidence="1">Uncharacterized protein</fullName>
    </submittedName>
</protein>